<dbReference type="OrthoDB" id="4966664at2"/>
<dbReference type="KEGG" id="spad:DVK44_34520"/>
<keyword evidence="3 6" id="KW-1133">Transmembrane helix</keyword>
<dbReference type="GO" id="GO:0005886">
    <property type="term" value="C:plasma membrane"/>
    <property type="evidence" value="ECO:0007669"/>
    <property type="project" value="UniProtKB-SubCell"/>
</dbReference>
<dbReference type="Proteomes" id="UP000253868">
    <property type="component" value="Chromosome"/>
</dbReference>
<dbReference type="GO" id="GO:0016887">
    <property type="term" value="F:ATP hydrolysis activity"/>
    <property type="evidence" value="ECO:0007669"/>
    <property type="project" value="InterPro"/>
</dbReference>
<evidence type="ECO:0000256" key="2">
    <source>
        <dbReference type="ARBA" id="ARBA00022692"/>
    </source>
</evidence>
<keyword evidence="9" id="KW-0067">ATP-binding</keyword>
<dbReference type="PANTHER" id="PTHR24221">
    <property type="entry name" value="ATP-BINDING CASSETTE SUB-FAMILY B"/>
    <property type="match status" value="1"/>
</dbReference>
<protein>
    <submittedName>
        <fullName evidence="9">ABC transporter ATP-binding protein</fullName>
    </submittedName>
</protein>
<dbReference type="InterPro" id="IPR003439">
    <property type="entry name" value="ABC_transporter-like_ATP-bd"/>
</dbReference>
<dbReference type="InterPro" id="IPR011527">
    <property type="entry name" value="ABC1_TM_dom"/>
</dbReference>
<feature type="transmembrane region" description="Helical" evidence="6">
    <location>
        <begin position="262"/>
        <end position="280"/>
    </location>
</feature>
<dbReference type="Gene3D" id="3.40.50.300">
    <property type="entry name" value="P-loop containing nucleotide triphosphate hydrolases"/>
    <property type="match status" value="1"/>
</dbReference>
<feature type="domain" description="ABC transmembrane type-1" evidence="8">
    <location>
        <begin position="44"/>
        <end position="324"/>
    </location>
</feature>
<dbReference type="GO" id="GO:0140359">
    <property type="term" value="F:ABC-type transporter activity"/>
    <property type="evidence" value="ECO:0007669"/>
    <property type="project" value="InterPro"/>
</dbReference>
<dbReference type="InterPro" id="IPR036640">
    <property type="entry name" value="ABC1_TM_sf"/>
</dbReference>
<dbReference type="Pfam" id="PF00005">
    <property type="entry name" value="ABC_tran"/>
    <property type="match status" value="1"/>
</dbReference>
<evidence type="ECO:0000256" key="3">
    <source>
        <dbReference type="ARBA" id="ARBA00022989"/>
    </source>
</evidence>
<gene>
    <name evidence="9" type="ORF">DVK44_34520</name>
</gene>
<evidence type="ECO:0000313" key="10">
    <source>
        <dbReference type="Proteomes" id="UP000253868"/>
    </source>
</evidence>
<evidence type="ECO:0000259" key="7">
    <source>
        <dbReference type="PROSITE" id="PS50893"/>
    </source>
</evidence>
<dbReference type="SUPFAM" id="SSF90123">
    <property type="entry name" value="ABC transporter transmembrane region"/>
    <property type="match status" value="1"/>
</dbReference>
<keyword evidence="2 6" id="KW-0812">Transmembrane</keyword>
<dbReference type="PROSITE" id="PS50893">
    <property type="entry name" value="ABC_TRANSPORTER_2"/>
    <property type="match status" value="1"/>
</dbReference>
<evidence type="ECO:0000313" key="9">
    <source>
        <dbReference type="EMBL" id="AXG82003.1"/>
    </source>
</evidence>
<feature type="compositionally biased region" description="Gly residues" evidence="5">
    <location>
        <begin position="11"/>
        <end position="21"/>
    </location>
</feature>
<dbReference type="EMBL" id="CP031194">
    <property type="protein sequence ID" value="AXG82003.1"/>
    <property type="molecule type" value="Genomic_DNA"/>
</dbReference>
<feature type="transmembrane region" description="Helical" evidence="6">
    <location>
        <begin position="43"/>
        <end position="68"/>
    </location>
</feature>
<feature type="transmembrane region" description="Helical" evidence="6">
    <location>
        <begin position="286"/>
        <end position="308"/>
    </location>
</feature>
<comment type="subcellular location">
    <subcellularLocation>
        <location evidence="1">Cell membrane</location>
        <topology evidence="1">Multi-pass membrane protein</topology>
    </subcellularLocation>
</comment>
<dbReference type="SUPFAM" id="SSF52540">
    <property type="entry name" value="P-loop containing nucleoside triphosphate hydrolases"/>
    <property type="match status" value="1"/>
</dbReference>
<feature type="domain" description="ABC transporter" evidence="7">
    <location>
        <begin position="351"/>
        <end position="578"/>
    </location>
</feature>
<accession>A0A345HZ79</accession>
<dbReference type="PROSITE" id="PS50929">
    <property type="entry name" value="ABC_TM1F"/>
    <property type="match status" value="1"/>
</dbReference>
<evidence type="ECO:0000256" key="1">
    <source>
        <dbReference type="ARBA" id="ARBA00004651"/>
    </source>
</evidence>
<organism evidence="9 10">
    <name type="scientific">Streptomyces paludis</name>
    <dbReference type="NCBI Taxonomy" id="2282738"/>
    <lineage>
        <taxon>Bacteria</taxon>
        <taxon>Bacillati</taxon>
        <taxon>Actinomycetota</taxon>
        <taxon>Actinomycetes</taxon>
        <taxon>Kitasatosporales</taxon>
        <taxon>Streptomycetaceae</taxon>
        <taxon>Streptomyces</taxon>
    </lineage>
</organism>
<dbReference type="InterPro" id="IPR039421">
    <property type="entry name" value="Type_1_exporter"/>
</dbReference>
<evidence type="ECO:0000256" key="5">
    <source>
        <dbReference type="SAM" id="MobiDB-lite"/>
    </source>
</evidence>
<feature type="transmembrane region" description="Helical" evidence="6">
    <location>
        <begin position="174"/>
        <end position="196"/>
    </location>
</feature>
<dbReference type="InterPro" id="IPR017871">
    <property type="entry name" value="ABC_transporter-like_CS"/>
</dbReference>
<dbReference type="AlphaFoldDB" id="A0A345HZ79"/>
<name>A0A345HZ79_9ACTN</name>
<reference evidence="10" key="1">
    <citation type="submission" date="2018-07" db="EMBL/GenBank/DDBJ databases">
        <authorList>
            <person name="Zhao J."/>
        </authorList>
    </citation>
    <scope>NUCLEOTIDE SEQUENCE [LARGE SCALE GENOMIC DNA]</scope>
    <source>
        <strain evidence="10">GSSD-12</strain>
    </source>
</reference>
<evidence type="ECO:0000259" key="8">
    <source>
        <dbReference type="PROSITE" id="PS50929"/>
    </source>
</evidence>
<keyword evidence="9" id="KW-0547">Nucleotide-binding</keyword>
<dbReference type="PANTHER" id="PTHR24221:SF654">
    <property type="entry name" value="ATP-BINDING CASSETTE SUB-FAMILY B MEMBER 6"/>
    <property type="match status" value="1"/>
</dbReference>
<dbReference type="Gene3D" id="1.20.1560.10">
    <property type="entry name" value="ABC transporter type 1, transmembrane domain"/>
    <property type="match status" value="1"/>
</dbReference>
<sequence length="578" mass="60544">MKRTGADRTGGRGPGARGGVPGPNSVPALFRLALLRDGRGRRLALVTLAFMVHQMCEALVPVLIGVIIDRALAPSDRTALLWWLGVLGAVFVALSLSYQRASRAMVDVYGYGEHALRQRVMARLLDPRSLRRRPGPGEALSLVSSDTYRVAGVSWSVVQQVSTITAILTASTALLVISVPLGLGVIASTVLVLVVMRRISLPLEARGLAEQGSAARAGEVATDMITGLRVVIGMNARAEAARRYRAASEESRRGAVATSRSVLAYGSLSLLLSGVFLAALSTASGYLALGGALTVGQLVTVLGLAQFLQGSLAHVGTFASNWTHKRASARRLGELLDEPPLIGPAEATTGATATDVSGRALRWHPPEHGEPLDLRPGELLGVVPRHSGHARELSDRLGYRVPLRRGELLVGGVDAVDLGPDAVRARIAAPPHHGAVFSGTLRSNLVGEGRESDPAVLGAAMLDDVLDLVGGDRAEVGEHGRRLSGGQRQRLLLARALHSDAEVVVLDEPTTAVDPVTEQRIAEGLRALPATTLLITSSRILLSACDRVVDLGGAVLDGSGHGDAHPAGVLPEPNGTTR</sequence>
<dbReference type="GO" id="GO:0034040">
    <property type="term" value="F:ATPase-coupled lipid transmembrane transporter activity"/>
    <property type="evidence" value="ECO:0007669"/>
    <property type="project" value="TreeGrafter"/>
</dbReference>
<feature type="region of interest" description="Disordered" evidence="5">
    <location>
        <begin position="1"/>
        <end position="22"/>
    </location>
</feature>
<feature type="compositionally biased region" description="Basic and acidic residues" evidence="5">
    <location>
        <begin position="1"/>
        <end position="10"/>
    </location>
</feature>
<feature type="transmembrane region" description="Helical" evidence="6">
    <location>
        <begin position="80"/>
        <end position="98"/>
    </location>
</feature>
<dbReference type="CDD" id="cd07346">
    <property type="entry name" value="ABC_6TM_exporters"/>
    <property type="match status" value="1"/>
</dbReference>
<dbReference type="InterPro" id="IPR027417">
    <property type="entry name" value="P-loop_NTPase"/>
</dbReference>
<evidence type="ECO:0000256" key="6">
    <source>
        <dbReference type="SAM" id="Phobius"/>
    </source>
</evidence>
<dbReference type="Pfam" id="PF00664">
    <property type="entry name" value="ABC_membrane"/>
    <property type="match status" value="1"/>
</dbReference>
<keyword evidence="10" id="KW-1185">Reference proteome</keyword>
<dbReference type="RefSeq" id="WP_114664543.1">
    <property type="nucleotide sequence ID" value="NZ_CP031194.1"/>
</dbReference>
<keyword evidence="4 6" id="KW-0472">Membrane</keyword>
<proteinExistence type="predicted"/>
<dbReference type="GO" id="GO:0005524">
    <property type="term" value="F:ATP binding"/>
    <property type="evidence" value="ECO:0007669"/>
    <property type="project" value="UniProtKB-KW"/>
</dbReference>
<dbReference type="PROSITE" id="PS00211">
    <property type="entry name" value="ABC_TRANSPORTER_1"/>
    <property type="match status" value="1"/>
</dbReference>
<evidence type="ECO:0000256" key="4">
    <source>
        <dbReference type="ARBA" id="ARBA00023136"/>
    </source>
</evidence>